<sequence length="56" mass="6457">MVWTSLPLDELLLEINVNTTHPLSDYTNINFNKTSFIAIIKNNLREIVINSLVIAW</sequence>
<protein>
    <submittedName>
        <fullName evidence="1">Uncharacterized protein</fullName>
    </submittedName>
</protein>
<dbReference type="Proteomes" id="UP000053144">
    <property type="component" value="Chromosome 4"/>
</dbReference>
<reference evidence="2" key="1">
    <citation type="journal article" date="2015" name="Proc. Natl. Acad. Sci. U.S.A.">
        <title>Genome sequencing of adzuki bean (Vigna angularis) provides insight into high starch and low fat accumulation and domestication.</title>
        <authorList>
            <person name="Yang K."/>
            <person name="Tian Z."/>
            <person name="Chen C."/>
            <person name="Luo L."/>
            <person name="Zhao B."/>
            <person name="Wang Z."/>
            <person name="Yu L."/>
            <person name="Li Y."/>
            <person name="Sun Y."/>
            <person name="Li W."/>
            <person name="Chen Y."/>
            <person name="Li Y."/>
            <person name="Zhang Y."/>
            <person name="Ai D."/>
            <person name="Zhao J."/>
            <person name="Shang C."/>
            <person name="Ma Y."/>
            <person name="Wu B."/>
            <person name="Wang M."/>
            <person name="Gao L."/>
            <person name="Sun D."/>
            <person name="Zhang P."/>
            <person name="Guo F."/>
            <person name="Wang W."/>
            <person name="Li Y."/>
            <person name="Wang J."/>
            <person name="Varshney R.K."/>
            <person name="Wang J."/>
            <person name="Ling H.Q."/>
            <person name="Wan P."/>
        </authorList>
    </citation>
    <scope>NUCLEOTIDE SEQUENCE</scope>
    <source>
        <strain evidence="2">cv. Jingnong 6</strain>
    </source>
</reference>
<dbReference type="EMBL" id="CM003374">
    <property type="protein sequence ID" value="KOM40349.1"/>
    <property type="molecule type" value="Genomic_DNA"/>
</dbReference>
<accession>A0A0L9UCU8</accession>
<proteinExistence type="predicted"/>
<dbReference type="AlphaFoldDB" id="A0A0L9UCU8"/>
<evidence type="ECO:0000313" key="1">
    <source>
        <dbReference type="EMBL" id="KOM40349.1"/>
    </source>
</evidence>
<gene>
    <name evidence="1" type="ORF">LR48_Vigan04g054700</name>
</gene>
<dbReference type="Gramene" id="KOM40349">
    <property type="protein sequence ID" value="KOM40349"/>
    <property type="gene ID" value="LR48_Vigan04g054700"/>
</dbReference>
<evidence type="ECO:0000313" key="2">
    <source>
        <dbReference type="Proteomes" id="UP000053144"/>
    </source>
</evidence>
<name>A0A0L9UCU8_PHAAN</name>
<organism evidence="1 2">
    <name type="scientific">Phaseolus angularis</name>
    <name type="common">Azuki bean</name>
    <name type="synonym">Vigna angularis</name>
    <dbReference type="NCBI Taxonomy" id="3914"/>
    <lineage>
        <taxon>Eukaryota</taxon>
        <taxon>Viridiplantae</taxon>
        <taxon>Streptophyta</taxon>
        <taxon>Embryophyta</taxon>
        <taxon>Tracheophyta</taxon>
        <taxon>Spermatophyta</taxon>
        <taxon>Magnoliopsida</taxon>
        <taxon>eudicotyledons</taxon>
        <taxon>Gunneridae</taxon>
        <taxon>Pentapetalae</taxon>
        <taxon>rosids</taxon>
        <taxon>fabids</taxon>
        <taxon>Fabales</taxon>
        <taxon>Fabaceae</taxon>
        <taxon>Papilionoideae</taxon>
        <taxon>50 kb inversion clade</taxon>
        <taxon>NPAAA clade</taxon>
        <taxon>indigoferoid/millettioid clade</taxon>
        <taxon>Phaseoleae</taxon>
        <taxon>Vigna</taxon>
    </lineage>
</organism>